<keyword evidence="3" id="KW-1185">Reference proteome</keyword>
<evidence type="ECO:0000313" key="2">
    <source>
        <dbReference type="EMBL" id="KZL83804.1"/>
    </source>
</evidence>
<feature type="non-terminal residue" evidence="2">
    <location>
        <position position="1"/>
    </location>
</feature>
<comment type="caution">
    <text evidence="2">The sequence shown here is derived from an EMBL/GenBank/DDBJ whole genome shotgun (WGS) entry which is preliminary data.</text>
</comment>
<evidence type="ECO:0000256" key="1">
    <source>
        <dbReference type="SAM" id="MobiDB-lite"/>
    </source>
</evidence>
<dbReference type="InterPro" id="IPR016024">
    <property type="entry name" value="ARM-type_fold"/>
</dbReference>
<protein>
    <submittedName>
        <fullName evidence="2">Duf1941 family protein</fullName>
    </submittedName>
</protein>
<proteinExistence type="predicted"/>
<name>A0A167DFH2_COLIC</name>
<reference evidence="2 3" key="1">
    <citation type="submission" date="2015-06" db="EMBL/GenBank/DDBJ databases">
        <title>Survival trade-offs in plant roots during colonization by closely related pathogenic and mutualistic fungi.</title>
        <authorList>
            <person name="Hacquard S."/>
            <person name="Kracher B."/>
            <person name="Hiruma K."/>
            <person name="Weinman A."/>
            <person name="Muench P."/>
            <person name="Garrido Oter R."/>
            <person name="Ver Loren van Themaat E."/>
            <person name="Dallerey J.-F."/>
            <person name="Damm U."/>
            <person name="Henrissat B."/>
            <person name="Lespinet O."/>
            <person name="Thon M."/>
            <person name="Kemen E."/>
            <person name="McHardy A.C."/>
            <person name="Schulze-Lefert P."/>
            <person name="O'Connell R.J."/>
        </authorList>
    </citation>
    <scope>NUCLEOTIDE SEQUENCE [LARGE SCALE GENOMIC DNA]</scope>
    <source>
        <strain evidence="2 3">MAFF 238704</strain>
    </source>
</reference>
<evidence type="ECO:0000313" key="3">
    <source>
        <dbReference type="Proteomes" id="UP000076584"/>
    </source>
</evidence>
<gene>
    <name evidence="2" type="ORF">CI238_08166</name>
</gene>
<dbReference type="PANTHER" id="PTHR13109:SF7">
    <property type="entry name" value="NEUROCHONDRIN"/>
    <property type="match status" value="1"/>
</dbReference>
<dbReference type="EMBL" id="LFIW01001066">
    <property type="protein sequence ID" value="KZL83804.1"/>
    <property type="molecule type" value="Genomic_DNA"/>
</dbReference>
<feature type="compositionally biased region" description="Low complexity" evidence="1">
    <location>
        <begin position="27"/>
        <end position="45"/>
    </location>
</feature>
<feature type="region of interest" description="Disordered" evidence="1">
    <location>
        <begin position="23"/>
        <end position="45"/>
    </location>
</feature>
<dbReference type="AlphaFoldDB" id="A0A167DFH2"/>
<dbReference type="STRING" id="1573173.A0A167DFH2"/>
<dbReference type="SUPFAM" id="SSF48371">
    <property type="entry name" value="ARM repeat"/>
    <property type="match status" value="1"/>
</dbReference>
<sequence>LSWHSLRSAGKYCISPNMAEEVLSGSADPQAPLQAPDPTQTTQPTASLDQIQSMLKARDDTSRFVGLALLKSLLDNSEELRNDADTVSGLWESISPKFLDRLVRTGSSAQSTQKDAKSMVDLAVSVIHTFTLLLPDQSKRDKRLVGRLPLLVSSLLQSSEETSKLIVQTITTLVAFPEGAKSFFEVEDVSPLVEIAPSNPSALEIFAFAWINCMDLAEDKTVLKTKIDVTIQALVSTFTGTDGVTLLEFLGKFLRNSDPKVLPASPNWIKPVVNFIKKLLTSRPTPEARNAYTITAASLLEVYPAEASRLLFTSDVKEDKPFSYLFITLLLTDTRATLPRLLELLNDPTYPAIAQRLGSAFDVTTHFIGYLVRSLDDEMSSPANMIMPPDFLLKIRRTIAEAMSLAIEFLRDRWDASVAGAFGLHPDARTKETDTSMGKRLTISWESKKDNIHEDPLVLAAIRALSLWLREDDNDLLRKEAAGLMDMLIDLYKASSPVRLDFRSPILVGLEGILVEKAGLEEFTTHNGWGALTQDLLTILQHISTVSDENEAARAIEIVRILLPIVESEETGSREEWMALVTFVASWDAPEVEQPLLVQEAQIAVLQLTTALLVGAPEGMKKRYVHSTSAILGIAARLEKHVSVGHPLRESLVDVLQTLGRFR</sequence>
<organism evidence="2 3">
    <name type="scientific">Colletotrichum incanum</name>
    <name type="common">Soybean anthracnose fungus</name>
    <dbReference type="NCBI Taxonomy" id="1573173"/>
    <lineage>
        <taxon>Eukaryota</taxon>
        <taxon>Fungi</taxon>
        <taxon>Dikarya</taxon>
        <taxon>Ascomycota</taxon>
        <taxon>Pezizomycotina</taxon>
        <taxon>Sordariomycetes</taxon>
        <taxon>Hypocreomycetidae</taxon>
        <taxon>Glomerellales</taxon>
        <taxon>Glomerellaceae</taxon>
        <taxon>Colletotrichum</taxon>
        <taxon>Colletotrichum spaethianum species complex</taxon>
    </lineage>
</organism>
<accession>A0A167DFH2</accession>
<dbReference type="Pfam" id="PF05536">
    <property type="entry name" value="Neurochondrin"/>
    <property type="match status" value="1"/>
</dbReference>
<dbReference type="InterPro" id="IPR008709">
    <property type="entry name" value="Neurochondrin"/>
</dbReference>
<dbReference type="PANTHER" id="PTHR13109">
    <property type="entry name" value="NEUROCHONDRIN"/>
    <property type="match status" value="1"/>
</dbReference>
<dbReference type="Proteomes" id="UP000076584">
    <property type="component" value="Unassembled WGS sequence"/>
</dbReference>